<feature type="chain" id="PRO_5038100636" description="GP-PDE domain-containing protein" evidence="1">
    <location>
        <begin position="23"/>
        <end position="299"/>
    </location>
</feature>
<sequence length="299" mass="32666">MRLSIKFSAMILALAVSAISFVGISAENGFQGKLLTDYLSYDNGFQPIVSPHRGGSMPGFPENAVETLENSMTYGPAIMEVDVRTLRDGTLILMHDRTLDRTTTGEGDVSAASWEDVSALYLKDNEGAVTDYRVPTLLDALKVIKGKGILNLDIKPETDFAAVMEVVRKADAGNSVMAITYNLEQAKAYNELAPNIMLSVRIRNADELKAVKGSGVPLNRVVAWAGLKPMAKVMYDRLHSEGMLVMQGTLGFGPLALDRKFELSGNTDGYLNLFQQGADIIATDRHWVVQELLNSCCRK</sequence>
<evidence type="ECO:0000256" key="1">
    <source>
        <dbReference type="SAM" id="SignalP"/>
    </source>
</evidence>
<comment type="caution">
    <text evidence="3">The sequence shown here is derived from an EMBL/GenBank/DDBJ whole genome shotgun (WGS) entry which is preliminary data.</text>
</comment>
<dbReference type="PANTHER" id="PTHR46320:SF1">
    <property type="entry name" value="GLYCEROPHOSPHODIESTER PHOSPHODIESTERASE 1"/>
    <property type="match status" value="1"/>
</dbReference>
<dbReference type="GO" id="GO:0070291">
    <property type="term" value="P:N-acylethanolamine metabolic process"/>
    <property type="evidence" value="ECO:0007669"/>
    <property type="project" value="TreeGrafter"/>
</dbReference>
<dbReference type="GO" id="GO:0008889">
    <property type="term" value="F:glycerophosphodiester phosphodiesterase activity"/>
    <property type="evidence" value="ECO:0007669"/>
    <property type="project" value="TreeGrafter"/>
</dbReference>
<name>A0A919AXH6_9PROT</name>
<dbReference type="InterPro" id="IPR017946">
    <property type="entry name" value="PLC-like_Pdiesterase_TIM-brl"/>
</dbReference>
<dbReference type="RefSeq" id="WP_191253293.1">
    <property type="nucleotide sequence ID" value="NZ_BNCI01000002.1"/>
</dbReference>
<dbReference type="AlphaFoldDB" id="A0A919AXH6"/>
<dbReference type="GO" id="GO:0005886">
    <property type="term" value="C:plasma membrane"/>
    <property type="evidence" value="ECO:0007669"/>
    <property type="project" value="TreeGrafter"/>
</dbReference>
<dbReference type="PANTHER" id="PTHR46320">
    <property type="entry name" value="GLYCEROPHOSPHODIESTER PHOSPHODIESTERASE 1"/>
    <property type="match status" value="1"/>
</dbReference>
<dbReference type="GO" id="GO:0006580">
    <property type="term" value="P:ethanolamine metabolic process"/>
    <property type="evidence" value="ECO:0007669"/>
    <property type="project" value="TreeGrafter"/>
</dbReference>
<proteinExistence type="predicted"/>
<protein>
    <recommendedName>
        <fullName evidence="2">GP-PDE domain-containing protein</fullName>
    </recommendedName>
</protein>
<organism evidence="3 4">
    <name type="scientific">Kordiimonas sediminis</name>
    <dbReference type="NCBI Taxonomy" id="1735581"/>
    <lineage>
        <taxon>Bacteria</taxon>
        <taxon>Pseudomonadati</taxon>
        <taxon>Pseudomonadota</taxon>
        <taxon>Alphaproteobacteria</taxon>
        <taxon>Kordiimonadales</taxon>
        <taxon>Kordiimonadaceae</taxon>
        <taxon>Kordiimonas</taxon>
    </lineage>
</organism>
<dbReference type="EMBL" id="BNCI01000002">
    <property type="protein sequence ID" value="GHF28171.1"/>
    <property type="molecule type" value="Genomic_DNA"/>
</dbReference>
<dbReference type="PROSITE" id="PS51704">
    <property type="entry name" value="GP_PDE"/>
    <property type="match status" value="1"/>
</dbReference>
<reference evidence="3" key="2">
    <citation type="submission" date="2020-09" db="EMBL/GenBank/DDBJ databases">
        <authorList>
            <person name="Sun Q."/>
            <person name="Kim S."/>
        </authorList>
    </citation>
    <scope>NUCLEOTIDE SEQUENCE</scope>
    <source>
        <strain evidence="3">KCTC 42590</strain>
    </source>
</reference>
<dbReference type="SUPFAM" id="SSF51695">
    <property type="entry name" value="PLC-like phosphodiesterases"/>
    <property type="match status" value="1"/>
</dbReference>
<gene>
    <name evidence="3" type="ORF">GCM10017044_24200</name>
</gene>
<dbReference type="InterPro" id="IPR030395">
    <property type="entry name" value="GP_PDE_dom"/>
</dbReference>
<reference evidence="3" key="1">
    <citation type="journal article" date="2014" name="Int. J. Syst. Evol. Microbiol.">
        <title>Complete genome sequence of Corynebacterium casei LMG S-19264T (=DSM 44701T), isolated from a smear-ripened cheese.</title>
        <authorList>
            <consortium name="US DOE Joint Genome Institute (JGI-PGF)"/>
            <person name="Walter F."/>
            <person name="Albersmeier A."/>
            <person name="Kalinowski J."/>
            <person name="Ruckert C."/>
        </authorList>
    </citation>
    <scope>NUCLEOTIDE SEQUENCE</scope>
    <source>
        <strain evidence="3">KCTC 42590</strain>
    </source>
</reference>
<dbReference type="Proteomes" id="UP000630923">
    <property type="component" value="Unassembled WGS sequence"/>
</dbReference>
<keyword evidence="1" id="KW-0732">Signal</keyword>
<feature type="signal peptide" evidence="1">
    <location>
        <begin position="1"/>
        <end position="22"/>
    </location>
</feature>
<dbReference type="Pfam" id="PF03009">
    <property type="entry name" value="GDPD"/>
    <property type="match status" value="1"/>
</dbReference>
<accession>A0A919AXH6</accession>
<evidence type="ECO:0000313" key="4">
    <source>
        <dbReference type="Proteomes" id="UP000630923"/>
    </source>
</evidence>
<dbReference type="CDD" id="cd08566">
    <property type="entry name" value="GDPD_AtGDE_like"/>
    <property type="match status" value="1"/>
</dbReference>
<dbReference type="GO" id="GO:0006644">
    <property type="term" value="P:phospholipid metabolic process"/>
    <property type="evidence" value="ECO:0007669"/>
    <property type="project" value="TreeGrafter"/>
</dbReference>
<keyword evidence="4" id="KW-1185">Reference proteome</keyword>
<dbReference type="Gene3D" id="3.20.20.190">
    <property type="entry name" value="Phosphatidylinositol (PI) phosphodiesterase"/>
    <property type="match status" value="1"/>
</dbReference>
<evidence type="ECO:0000313" key="3">
    <source>
        <dbReference type="EMBL" id="GHF28171.1"/>
    </source>
</evidence>
<evidence type="ECO:0000259" key="2">
    <source>
        <dbReference type="PROSITE" id="PS51704"/>
    </source>
</evidence>
<feature type="domain" description="GP-PDE" evidence="2">
    <location>
        <begin position="47"/>
        <end position="293"/>
    </location>
</feature>